<evidence type="ECO:0000256" key="3">
    <source>
        <dbReference type="ARBA" id="ARBA00022692"/>
    </source>
</evidence>
<feature type="transmembrane region" description="Helical" evidence="9">
    <location>
        <begin position="76"/>
        <end position="95"/>
    </location>
</feature>
<evidence type="ECO:0000256" key="7">
    <source>
        <dbReference type="ARBA" id="ARBA00023170"/>
    </source>
</evidence>
<dbReference type="InterPro" id="IPR017452">
    <property type="entry name" value="GPCR_Rhodpsn_7TM"/>
</dbReference>
<organism evidence="11 12">
    <name type="scientific">Nicrophorus vespilloides</name>
    <name type="common">Boreal carrion beetle</name>
    <dbReference type="NCBI Taxonomy" id="110193"/>
    <lineage>
        <taxon>Eukaryota</taxon>
        <taxon>Metazoa</taxon>
        <taxon>Ecdysozoa</taxon>
        <taxon>Arthropoda</taxon>
        <taxon>Hexapoda</taxon>
        <taxon>Insecta</taxon>
        <taxon>Pterygota</taxon>
        <taxon>Neoptera</taxon>
        <taxon>Endopterygota</taxon>
        <taxon>Coleoptera</taxon>
        <taxon>Polyphaga</taxon>
        <taxon>Staphyliniformia</taxon>
        <taxon>Silphidae</taxon>
        <taxon>Nicrophorinae</taxon>
        <taxon>Nicrophorus</taxon>
    </lineage>
</organism>
<dbReference type="CDD" id="cd00637">
    <property type="entry name" value="7tm_classA_rhodopsin-like"/>
    <property type="match status" value="1"/>
</dbReference>
<reference evidence="12" key="1">
    <citation type="submission" date="2025-08" db="UniProtKB">
        <authorList>
            <consortium name="RefSeq"/>
        </authorList>
    </citation>
    <scope>IDENTIFICATION</scope>
    <source>
        <tissue evidence="12">Whole Larva</tissue>
    </source>
</reference>
<keyword evidence="3 9" id="KW-0812">Transmembrane</keyword>
<keyword evidence="4 9" id="KW-1133">Transmembrane helix</keyword>
<dbReference type="SUPFAM" id="SSF81321">
    <property type="entry name" value="Family A G protein-coupled receptor-like"/>
    <property type="match status" value="1"/>
</dbReference>
<dbReference type="PROSITE" id="PS50262">
    <property type="entry name" value="G_PROTEIN_RECEP_F1_2"/>
    <property type="match status" value="1"/>
</dbReference>
<proteinExistence type="inferred from homology"/>
<comment type="subcellular location">
    <subcellularLocation>
        <location evidence="1">Membrane</location>
        <topology evidence="1">Multi-pass membrane protein</topology>
    </subcellularLocation>
</comment>
<accession>A0ABM1N739</accession>
<evidence type="ECO:0000256" key="8">
    <source>
        <dbReference type="ARBA" id="ARBA00023224"/>
    </source>
</evidence>
<protein>
    <submittedName>
        <fullName evidence="12">Neuropeptide Y receptor type 2-like</fullName>
    </submittedName>
</protein>
<dbReference type="InterPro" id="IPR000276">
    <property type="entry name" value="GPCR_Rhodpsn"/>
</dbReference>
<keyword evidence="8" id="KW-0807">Transducer</keyword>
<evidence type="ECO:0000259" key="10">
    <source>
        <dbReference type="PROSITE" id="PS50262"/>
    </source>
</evidence>
<evidence type="ECO:0000313" key="12">
    <source>
        <dbReference type="RefSeq" id="XP_017782639.1"/>
    </source>
</evidence>
<gene>
    <name evidence="12" type="primary">LOC108566981</name>
</gene>
<dbReference type="PRINTS" id="PR00237">
    <property type="entry name" value="GPCRRHODOPSN"/>
</dbReference>
<feature type="transmembrane region" description="Helical" evidence="9">
    <location>
        <begin position="115"/>
        <end position="133"/>
    </location>
</feature>
<feature type="transmembrane region" description="Helical" evidence="9">
    <location>
        <begin position="154"/>
        <end position="176"/>
    </location>
</feature>
<evidence type="ECO:0000256" key="1">
    <source>
        <dbReference type="ARBA" id="ARBA00004141"/>
    </source>
</evidence>
<evidence type="ECO:0000256" key="4">
    <source>
        <dbReference type="ARBA" id="ARBA00022989"/>
    </source>
</evidence>
<evidence type="ECO:0000256" key="2">
    <source>
        <dbReference type="ARBA" id="ARBA00010663"/>
    </source>
</evidence>
<dbReference type="PRINTS" id="PR01012">
    <property type="entry name" value="NRPEPTIDEYR"/>
</dbReference>
<comment type="similarity">
    <text evidence="2">Belongs to the G-protein coupled receptor 1 family.</text>
</comment>
<feature type="transmembrane region" description="Helical" evidence="9">
    <location>
        <begin position="343"/>
        <end position="364"/>
    </location>
</feature>
<keyword evidence="7" id="KW-0675">Receptor</keyword>
<dbReference type="PANTHER" id="PTHR45695:SF37">
    <property type="entry name" value="FREE FATTY ACID RECEPTOR 4-LIKE"/>
    <property type="match status" value="1"/>
</dbReference>
<dbReference type="PANTHER" id="PTHR45695">
    <property type="entry name" value="LEUCOKININ RECEPTOR-RELATED"/>
    <property type="match status" value="1"/>
</dbReference>
<evidence type="ECO:0000256" key="5">
    <source>
        <dbReference type="ARBA" id="ARBA00023040"/>
    </source>
</evidence>
<dbReference type="Gene3D" id="1.20.1070.10">
    <property type="entry name" value="Rhodopsin 7-helix transmembrane proteins"/>
    <property type="match status" value="1"/>
</dbReference>
<name>A0ABM1N739_NICVS</name>
<evidence type="ECO:0000256" key="9">
    <source>
        <dbReference type="SAM" id="Phobius"/>
    </source>
</evidence>
<feature type="transmembrane region" description="Helical" evidence="9">
    <location>
        <begin position="196"/>
        <end position="221"/>
    </location>
</feature>
<evidence type="ECO:0000313" key="11">
    <source>
        <dbReference type="Proteomes" id="UP000695000"/>
    </source>
</evidence>
<feature type="transmembrane region" description="Helical" evidence="9">
    <location>
        <begin position="42"/>
        <end position="64"/>
    </location>
</feature>
<dbReference type="Proteomes" id="UP000695000">
    <property type="component" value="Unplaced"/>
</dbReference>
<evidence type="ECO:0000256" key="6">
    <source>
        <dbReference type="ARBA" id="ARBA00023136"/>
    </source>
</evidence>
<feature type="transmembrane region" description="Helical" evidence="9">
    <location>
        <begin position="301"/>
        <end position="323"/>
    </location>
</feature>
<keyword evidence="6 9" id="KW-0472">Membrane</keyword>
<dbReference type="Pfam" id="PF00001">
    <property type="entry name" value="7tm_1"/>
    <property type="match status" value="1"/>
</dbReference>
<dbReference type="InterPro" id="IPR000611">
    <property type="entry name" value="NPY_rcpt"/>
</dbReference>
<feature type="domain" description="G-protein coupled receptors family 1 profile" evidence="10">
    <location>
        <begin position="55"/>
        <end position="361"/>
    </location>
</feature>
<dbReference type="RefSeq" id="XP_017782639.1">
    <property type="nucleotide sequence ID" value="XM_017927150.1"/>
</dbReference>
<sequence>MTPWNSSYVFGHDNVSGWGGRYFFTYFNQLGDRSTSLVAFEVAVFAIIFLVSIVTNIAIATCVFRYPDMKTVTNNFVLNLAAADLLFAFSIPAVAYSRVTPFWVLGDVACKLIPYTQFVSGIVLLWTLTLISMDRYRCIVVPPYRSKITTKQASLYSGLTWVLTSAIFIPVPLWFRQQETEDGGFICTMIFPKSEAINYALCFIIPVLMIACLMPMIVLVYNYHRIFKKILSTKNTWATSCVMVSSDKKEIRRQSEVSMSDIFAPWPRKFSNSQMSTTGRHGSLSHHEELRLHKHIRVVRVLFLNVIVVLIMWLPITLVMLLIFLDGRRPTEDRNFFLRSYHFIASLVIAFLNTVVNPLLYGVLSDNFRSCLMKLCCNSDDHQENTKIIRENATFTPSSCRNFGSYKTAIKQSSINSVSENPNDVV</sequence>
<keyword evidence="11" id="KW-1185">Reference proteome</keyword>
<dbReference type="GeneID" id="108566981"/>
<keyword evidence="5" id="KW-0297">G-protein coupled receptor</keyword>